<dbReference type="SMART" id="SM00393">
    <property type="entry name" value="R3H"/>
    <property type="match status" value="1"/>
</dbReference>
<evidence type="ECO:0000256" key="1">
    <source>
        <dbReference type="SAM" id="MobiDB-lite"/>
    </source>
</evidence>
<evidence type="ECO:0000259" key="2">
    <source>
        <dbReference type="PROSITE" id="PS50174"/>
    </source>
</evidence>
<dbReference type="Pfam" id="PF01585">
    <property type="entry name" value="G-patch"/>
    <property type="match status" value="1"/>
</dbReference>
<reference evidence="3 4" key="1">
    <citation type="submission" date="2013-03" db="EMBL/GenBank/DDBJ databases">
        <title>The Genome Sequence of Capronia coronata CBS 617.96.</title>
        <authorList>
            <consortium name="The Broad Institute Genomics Platform"/>
            <person name="Cuomo C."/>
            <person name="de Hoog S."/>
            <person name="Gorbushina A."/>
            <person name="Walker B."/>
            <person name="Young S.K."/>
            <person name="Zeng Q."/>
            <person name="Gargeya S."/>
            <person name="Fitzgerald M."/>
            <person name="Haas B."/>
            <person name="Abouelleil A."/>
            <person name="Allen A.W."/>
            <person name="Alvarado L."/>
            <person name="Arachchi H.M."/>
            <person name="Berlin A.M."/>
            <person name="Chapman S.B."/>
            <person name="Gainer-Dewar J."/>
            <person name="Goldberg J."/>
            <person name="Griggs A."/>
            <person name="Gujja S."/>
            <person name="Hansen M."/>
            <person name="Howarth C."/>
            <person name="Imamovic A."/>
            <person name="Ireland A."/>
            <person name="Larimer J."/>
            <person name="McCowan C."/>
            <person name="Murphy C."/>
            <person name="Pearson M."/>
            <person name="Poon T.W."/>
            <person name="Priest M."/>
            <person name="Roberts A."/>
            <person name="Saif S."/>
            <person name="Shea T."/>
            <person name="Sisk P."/>
            <person name="Sykes S."/>
            <person name="Wortman J."/>
            <person name="Nusbaum C."/>
            <person name="Birren B."/>
        </authorList>
    </citation>
    <scope>NUCLEOTIDE SEQUENCE [LARGE SCALE GENOMIC DNA]</scope>
    <source>
        <strain evidence="3 4">CBS 617.96</strain>
    </source>
</reference>
<evidence type="ECO:0000313" key="4">
    <source>
        <dbReference type="Proteomes" id="UP000019484"/>
    </source>
</evidence>
<dbReference type="RefSeq" id="XP_007719781.1">
    <property type="nucleotide sequence ID" value="XM_007721591.1"/>
</dbReference>
<feature type="compositionally biased region" description="Basic and acidic residues" evidence="1">
    <location>
        <begin position="141"/>
        <end position="151"/>
    </location>
</feature>
<comment type="caution">
    <text evidence="3">The sequence shown here is derived from an EMBL/GenBank/DDBJ whole genome shotgun (WGS) entry which is preliminary data.</text>
</comment>
<dbReference type="AlphaFoldDB" id="W9YRN1"/>
<dbReference type="SUPFAM" id="SSF82708">
    <property type="entry name" value="R3H domain"/>
    <property type="match status" value="1"/>
</dbReference>
<dbReference type="SMART" id="SM00443">
    <property type="entry name" value="G_patch"/>
    <property type="match status" value="1"/>
</dbReference>
<organism evidence="3 4">
    <name type="scientific">Capronia coronata CBS 617.96</name>
    <dbReference type="NCBI Taxonomy" id="1182541"/>
    <lineage>
        <taxon>Eukaryota</taxon>
        <taxon>Fungi</taxon>
        <taxon>Dikarya</taxon>
        <taxon>Ascomycota</taxon>
        <taxon>Pezizomycotina</taxon>
        <taxon>Eurotiomycetes</taxon>
        <taxon>Chaetothyriomycetidae</taxon>
        <taxon>Chaetothyriales</taxon>
        <taxon>Herpotrichiellaceae</taxon>
        <taxon>Capronia</taxon>
    </lineage>
</organism>
<dbReference type="OrthoDB" id="21470at2759"/>
<feature type="compositionally biased region" description="Basic residues" evidence="1">
    <location>
        <begin position="254"/>
        <end position="272"/>
    </location>
</feature>
<keyword evidence="4" id="KW-1185">Reference proteome</keyword>
<gene>
    <name evidence="3" type="ORF">A1O1_00674</name>
</gene>
<feature type="compositionally biased region" description="Polar residues" evidence="1">
    <location>
        <begin position="170"/>
        <end position="179"/>
    </location>
</feature>
<dbReference type="InterPro" id="IPR036867">
    <property type="entry name" value="R3H_dom_sf"/>
</dbReference>
<dbReference type="InterPro" id="IPR000467">
    <property type="entry name" value="G_patch_dom"/>
</dbReference>
<dbReference type="eggNOG" id="KOG0154">
    <property type="taxonomic scope" value="Eukaryota"/>
</dbReference>
<protein>
    <recommendedName>
        <fullName evidence="2">G-patch domain-containing protein</fullName>
    </recommendedName>
</protein>
<proteinExistence type="predicted"/>
<dbReference type="Proteomes" id="UP000019484">
    <property type="component" value="Unassembled WGS sequence"/>
</dbReference>
<feature type="compositionally biased region" description="Basic residues" evidence="1">
    <location>
        <begin position="528"/>
        <end position="539"/>
    </location>
</feature>
<dbReference type="Gene3D" id="3.30.1370.50">
    <property type="entry name" value="R3H-like domain"/>
    <property type="match status" value="1"/>
</dbReference>
<feature type="region of interest" description="Disordered" evidence="1">
    <location>
        <begin position="426"/>
        <end position="447"/>
    </location>
</feature>
<sequence length="811" mass="88552">MGARQRAQARGKRANGGPRGPPWASGQASPSVKASAPFTKQRGHVRDWQDISDSGSPHAGNGLFSMSQEARNTERHTMGWGPTRLREKAISFVSAGTLVRNDPATTQEEEDAEKETDGEPGVHTPEQDSADPESAEPIEDPTVHASREDHATPQVLQSAEFSAASRPLSRKNSASSYSSEEIVFCGRSNPVARPKARASTPKSAPIRPEQTIPIRPAKPESIPNVTVPASSDADNKATTSPHQVSARAGYPRGARPHNKPLNRHERARLRNKREREEEEALMRDYIENLAVDDDSDEDGDGGNEDGDAVNVGRSNEHHRFFDGSADANQKVHTTSSKTAIKAAVGQAIDWDSADLEDFDELSTTDEEVVEITQVLRRRVRPSGAQYLVTASGQDKNEARWVLQGKLKSASALKEIRIFEEICSMNIQEDTETSGTDNSDTESESDEALEDLVNEIESEDAENAQILKHTSRMSDEQIARALAKQEELGMGGDELVLFDGEFDDDDDDEIDDDFAADQDFIPFSTKAHLSNRGKSKRNRRQRDTFPPAEAFADALDQDPYGAFDIMDFDRPSLRPKKKGRKSDFPFDLGLDDEELAEHLRSTWSKDRDKKAARKRERQEAREAALLDASERNSPTAIKAEIRRFLIQETDSLALAPMDSATRASVHRLAKALRLKSRSEGKEGRGIGRYPVLTKGPQTPRFTIDTIWEIDALMDMKKFFPRHGGGSYRGPNAARGAGAMGARRGGGGAISGASYMNGEVVGGSAPELGADNKGRAILEKMGWTSGMGIGAVGNEGGLEAIKHVVKTTRAGLG</sequence>
<feature type="compositionally biased region" description="Acidic residues" evidence="1">
    <location>
        <begin position="438"/>
        <end position="447"/>
    </location>
</feature>
<feature type="compositionally biased region" description="Polar residues" evidence="1">
    <location>
        <begin position="426"/>
        <end position="437"/>
    </location>
</feature>
<feature type="region of interest" description="Disordered" evidence="1">
    <location>
        <begin position="1"/>
        <end position="311"/>
    </location>
</feature>
<name>W9YRN1_9EURO</name>
<accession>W9YRN1</accession>
<dbReference type="InterPro" id="IPR051189">
    <property type="entry name" value="Splicing_assoc_domain"/>
</dbReference>
<dbReference type="GO" id="GO:0003676">
    <property type="term" value="F:nucleic acid binding"/>
    <property type="evidence" value="ECO:0007669"/>
    <property type="project" value="InterPro"/>
</dbReference>
<feature type="compositionally biased region" description="Acidic residues" evidence="1">
    <location>
        <begin position="128"/>
        <end position="139"/>
    </location>
</feature>
<feature type="compositionally biased region" description="Acidic residues" evidence="1">
    <location>
        <begin position="290"/>
        <end position="307"/>
    </location>
</feature>
<dbReference type="PROSITE" id="PS50174">
    <property type="entry name" value="G_PATCH"/>
    <property type="match status" value="1"/>
</dbReference>
<dbReference type="GeneID" id="19155580"/>
<dbReference type="Pfam" id="PF01424">
    <property type="entry name" value="R3H"/>
    <property type="match status" value="1"/>
</dbReference>
<dbReference type="STRING" id="1182541.W9YRN1"/>
<dbReference type="EMBL" id="AMWN01000001">
    <property type="protein sequence ID" value="EXJ95552.1"/>
    <property type="molecule type" value="Genomic_DNA"/>
</dbReference>
<dbReference type="HOGENOM" id="CLU_007254_1_0_1"/>
<feature type="compositionally biased region" description="Acidic residues" evidence="1">
    <location>
        <begin position="107"/>
        <end position="118"/>
    </location>
</feature>
<feature type="region of interest" description="Disordered" evidence="1">
    <location>
        <begin position="524"/>
        <end position="552"/>
    </location>
</feature>
<dbReference type="InterPro" id="IPR001374">
    <property type="entry name" value="R3H_dom"/>
</dbReference>
<feature type="region of interest" description="Disordered" evidence="1">
    <location>
        <begin position="565"/>
        <end position="584"/>
    </location>
</feature>
<feature type="domain" description="G-patch" evidence="2">
    <location>
        <begin position="768"/>
        <end position="811"/>
    </location>
</feature>
<evidence type="ECO:0000313" key="3">
    <source>
        <dbReference type="EMBL" id="EXJ95552.1"/>
    </source>
</evidence>
<dbReference type="PANTHER" id="PTHR14195">
    <property type="entry name" value="G PATCH DOMAIN CONTAINING PROTEIN 2"/>
    <property type="match status" value="1"/>
</dbReference>